<dbReference type="GO" id="GO:0048038">
    <property type="term" value="F:quinone binding"/>
    <property type="evidence" value="ECO:0007669"/>
    <property type="project" value="UniProtKB-KW"/>
</dbReference>
<proteinExistence type="inferred from homology"/>
<keyword evidence="6" id="KW-0560">Oxidoreductase</keyword>
<keyword evidence="13" id="KW-1185">Reference proteome</keyword>
<gene>
    <name evidence="12" type="ORF">EQG79_14065</name>
</gene>
<evidence type="ECO:0000256" key="1">
    <source>
        <dbReference type="ARBA" id="ARBA00004141"/>
    </source>
</evidence>
<dbReference type="Pfam" id="PF03412">
    <property type="entry name" value="Peptidase_C39"/>
    <property type="match status" value="1"/>
</dbReference>
<evidence type="ECO:0000256" key="6">
    <source>
        <dbReference type="ARBA" id="ARBA00023002"/>
    </source>
</evidence>
<dbReference type="Pfam" id="PF07884">
    <property type="entry name" value="VKOR"/>
    <property type="match status" value="1"/>
</dbReference>
<evidence type="ECO:0000256" key="3">
    <source>
        <dbReference type="ARBA" id="ARBA00022692"/>
    </source>
</evidence>
<dbReference type="GO" id="GO:0016020">
    <property type="term" value="C:membrane"/>
    <property type="evidence" value="ECO:0007669"/>
    <property type="project" value="UniProtKB-SubCell"/>
</dbReference>
<name>A0A4Q2UJP4_9BACT</name>
<dbReference type="Gene3D" id="3.40.30.10">
    <property type="entry name" value="Glutaredoxin"/>
    <property type="match status" value="1"/>
</dbReference>
<dbReference type="CDD" id="cd02972">
    <property type="entry name" value="DsbA_family"/>
    <property type="match status" value="1"/>
</dbReference>
<dbReference type="GO" id="GO:0006508">
    <property type="term" value="P:proteolysis"/>
    <property type="evidence" value="ECO:0007669"/>
    <property type="project" value="InterPro"/>
</dbReference>
<keyword evidence="8" id="KW-1015">Disulfide bond</keyword>
<feature type="transmembrane region" description="Helical" evidence="10">
    <location>
        <begin position="314"/>
        <end position="335"/>
    </location>
</feature>
<dbReference type="EMBL" id="SBLB01000003">
    <property type="protein sequence ID" value="RYC69717.1"/>
    <property type="molecule type" value="Genomic_DNA"/>
</dbReference>
<evidence type="ECO:0000256" key="4">
    <source>
        <dbReference type="ARBA" id="ARBA00022719"/>
    </source>
</evidence>
<sequence length="539" mass="60088">METNQQHIIKVVQHLLEGLNVRVTRRTVRQALESHPAFPSLASLTDVFSEWGIETMAVCLSDSHLLEVSYPFIAQLDTNDEVEYVVVTQVQGAEIVYFHPQAGLVREPIATFGRRWQGISLLTEANKTSGESQYEAKHRQEVQASYRRPFFYTALTLLAMLIAIQAPSWSWLALFAGNVAGLFVCVALWSEEASQSAFSYLKKLCGISPKTDCHQVVNSPAGKLFGWFSMAEIGLVYFGSCLLAMAWGGALVVSTLAWLNAAALPYTIFSVSYQAFVLRKWCTLCLIVQITLWLTFGLHGWVANGYGTAFTSVSVASLPLVAAAFLLVSLTWVFVKPLLEHTRTIRLTERALARFKRSDTLFVTLLDAQPVVAMETMPAELVLGNQDAPVTITVVSNPFCVPCADAHAILEKILAIYPDEVRVIERFAGNTRPEYSDSNRIAQHLIGLSGQPILQEALHSWYTYKDFELLQAAYPADPTIDTARAHHQHMAWCDRTKIEYTPSVFVNGRLLPDLFTINDLLVHLRYVISRCETSGVLTH</sequence>
<dbReference type="Gene3D" id="1.20.1440.130">
    <property type="entry name" value="VKOR domain"/>
    <property type="match status" value="1"/>
</dbReference>
<feature type="transmembrane region" description="Helical" evidence="10">
    <location>
        <begin position="224"/>
        <end position="245"/>
    </location>
</feature>
<reference evidence="12 13" key="1">
    <citation type="submission" date="2019-01" db="EMBL/GenBank/DDBJ databases">
        <title>Spirosoma flava sp. nov., a propanil-degrading bacterium isolated from herbicide-contaminated soil.</title>
        <authorList>
            <person name="Zhang L."/>
            <person name="Jiang J.-D."/>
        </authorList>
    </citation>
    <scope>NUCLEOTIDE SEQUENCE [LARGE SCALE GENOMIC DNA]</scope>
    <source>
        <strain evidence="12 13">TY50</strain>
    </source>
</reference>
<evidence type="ECO:0000256" key="8">
    <source>
        <dbReference type="ARBA" id="ARBA00023157"/>
    </source>
</evidence>
<dbReference type="RefSeq" id="WP_129602006.1">
    <property type="nucleotide sequence ID" value="NZ_SBLB01000003.1"/>
</dbReference>
<dbReference type="InterPro" id="IPR005074">
    <property type="entry name" value="Peptidase_C39"/>
</dbReference>
<comment type="similarity">
    <text evidence="2">Belongs to the VKOR family.</text>
</comment>
<dbReference type="Gene3D" id="3.90.70.10">
    <property type="entry name" value="Cysteine proteinases"/>
    <property type="match status" value="1"/>
</dbReference>
<accession>A0A4Q2UJP4</accession>
<protein>
    <recommendedName>
        <fullName evidence="11">Peptidase C39 domain-containing protein</fullName>
    </recommendedName>
</protein>
<dbReference type="GO" id="GO:0005524">
    <property type="term" value="F:ATP binding"/>
    <property type="evidence" value="ECO:0007669"/>
    <property type="project" value="InterPro"/>
</dbReference>
<evidence type="ECO:0000313" key="13">
    <source>
        <dbReference type="Proteomes" id="UP000290407"/>
    </source>
</evidence>
<keyword evidence="4" id="KW-0874">Quinone</keyword>
<feature type="transmembrane region" description="Helical" evidence="10">
    <location>
        <begin position="149"/>
        <end position="166"/>
    </location>
</feature>
<feature type="domain" description="Peptidase C39" evidence="11">
    <location>
        <begin position="1"/>
        <end position="123"/>
    </location>
</feature>
<evidence type="ECO:0000256" key="5">
    <source>
        <dbReference type="ARBA" id="ARBA00022989"/>
    </source>
</evidence>
<keyword evidence="3 10" id="KW-0812">Transmembrane</keyword>
<evidence type="ECO:0000256" key="2">
    <source>
        <dbReference type="ARBA" id="ARBA00006214"/>
    </source>
</evidence>
<evidence type="ECO:0000256" key="7">
    <source>
        <dbReference type="ARBA" id="ARBA00023136"/>
    </source>
</evidence>
<keyword evidence="9" id="KW-0676">Redox-active center</keyword>
<comment type="subcellular location">
    <subcellularLocation>
        <location evidence="1">Membrane</location>
        <topology evidence="1">Multi-pass membrane protein</topology>
    </subcellularLocation>
</comment>
<feature type="transmembrane region" description="Helical" evidence="10">
    <location>
        <begin position="281"/>
        <end position="302"/>
    </location>
</feature>
<keyword evidence="7 10" id="KW-0472">Membrane</keyword>
<dbReference type="AlphaFoldDB" id="A0A4Q2UJP4"/>
<evidence type="ECO:0000256" key="10">
    <source>
        <dbReference type="SAM" id="Phobius"/>
    </source>
</evidence>
<evidence type="ECO:0000313" key="12">
    <source>
        <dbReference type="EMBL" id="RYC69717.1"/>
    </source>
</evidence>
<keyword evidence="5 10" id="KW-1133">Transmembrane helix</keyword>
<dbReference type="PROSITE" id="PS50990">
    <property type="entry name" value="PEPTIDASE_C39"/>
    <property type="match status" value="1"/>
</dbReference>
<dbReference type="InterPro" id="IPR038354">
    <property type="entry name" value="VKOR_sf"/>
</dbReference>
<dbReference type="InterPro" id="IPR012336">
    <property type="entry name" value="Thioredoxin-like_fold"/>
</dbReference>
<evidence type="ECO:0000256" key="9">
    <source>
        <dbReference type="ARBA" id="ARBA00023284"/>
    </source>
</evidence>
<dbReference type="SUPFAM" id="SSF52833">
    <property type="entry name" value="Thioredoxin-like"/>
    <property type="match status" value="1"/>
</dbReference>
<dbReference type="InterPro" id="IPR036249">
    <property type="entry name" value="Thioredoxin-like_sf"/>
</dbReference>
<dbReference type="CDD" id="cd12921">
    <property type="entry name" value="VKOR_4"/>
    <property type="match status" value="1"/>
</dbReference>
<dbReference type="GO" id="GO:0008233">
    <property type="term" value="F:peptidase activity"/>
    <property type="evidence" value="ECO:0007669"/>
    <property type="project" value="InterPro"/>
</dbReference>
<dbReference type="Pfam" id="PF13462">
    <property type="entry name" value="Thioredoxin_4"/>
    <property type="match status" value="1"/>
</dbReference>
<dbReference type="InterPro" id="IPR012932">
    <property type="entry name" value="VKOR"/>
</dbReference>
<comment type="caution">
    <text evidence="12">The sequence shown here is derived from an EMBL/GenBank/DDBJ whole genome shotgun (WGS) entry which is preliminary data.</text>
</comment>
<dbReference type="Proteomes" id="UP000290407">
    <property type="component" value="Unassembled WGS sequence"/>
</dbReference>
<dbReference type="GO" id="GO:0016491">
    <property type="term" value="F:oxidoreductase activity"/>
    <property type="evidence" value="ECO:0007669"/>
    <property type="project" value="UniProtKB-KW"/>
</dbReference>
<feature type="transmembrane region" description="Helical" evidence="10">
    <location>
        <begin position="251"/>
        <end position="269"/>
    </location>
</feature>
<feature type="transmembrane region" description="Helical" evidence="10">
    <location>
        <begin position="172"/>
        <end position="190"/>
    </location>
</feature>
<evidence type="ECO:0000259" key="11">
    <source>
        <dbReference type="PROSITE" id="PS50990"/>
    </source>
</evidence>
<organism evidence="12 13">
    <name type="scientific">Spirosoma sordidisoli</name>
    <dbReference type="NCBI Taxonomy" id="2502893"/>
    <lineage>
        <taxon>Bacteria</taxon>
        <taxon>Pseudomonadati</taxon>
        <taxon>Bacteroidota</taxon>
        <taxon>Cytophagia</taxon>
        <taxon>Cytophagales</taxon>
        <taxon>Cytophagaceae</taxon>
        <taxon>Spirosoma</taxon>
    </lineage>
</organism>